<protein>
    <recommendedName>
        <fullName evidence="6">GDT1 family protein</fullName>
    </recommendedName>
</protein>
<feature type="transmembrane region" description="Helical" evidence="6">
    <location>
        <begin position="166"/>
        <end position="188"/>
    </location>
</feature>
<dbReference type="PANTHER" id="PTHR12608:SF1">
    <property type="entry name" value="TRANSMEMBRANE PROTEIN 165"/>
    <property type="match status" value="1"/>
</dbReference>
<keyword evidence="8" id="KW-1185">Reference proteome</keyword>
<dbReference type="EMBL" id="JAIGNQ010000001">
    <property type="protein sequence ID" value="MBX7487765.1"/>
    <property type="molecule type" value="Genomic_DNA"/>
</dbReference>
<name>A0ABS7JCL2_9SPHN</name>
<evidence type="ECO:0000256" key="2">
    <source>
        <dbReference type="ARBA" id="ARBA00009190"/>
    </source>
</evidence>
<dbReference type="Pfam" id="PF01169">
    <property type="entry name" value="GDT1"/>
    <property type="match status" value="2"/>
</dbReference>
<reference evidence="7 8" key="1">
    <citation type="submission" date="2021-08" db="EMBL/GenBank/DDBJ databases">
        <title>Comparative Genomics Analysis of the Genus Qipengyuania Reveals Extensive Genetic Diversity and Metabolic Versatility, Including the Description of Fifteen Novel Species.</title>
        <authorList>
            <person name="Liu Y."/>
        </authorList>
    </citation>
    <scope>NUCLEOTIDE SEQUENCE [LARGE SCALE GENOMIC DNA]</scope>
    <source>
        <strain evidence="7 8">GH25</strain>
    </source>
</reference>
<dbReference type="PANTHER" id="PTHR12608">
    <property type="entry name" value="TRANSMEMBRANE PROTEIN HTP-1 RELATED"/>
    <property type="match status" value="1"/>
</dbReference>
<comment type="similarity">
    <text evidence="2 6">Belongs to the GDT1 family.</text>
</comment>
<comment type="subcellular location">
    <subcellularLocation>
        <location evidence="1 6">Membrane</location>
        <topology evidence="1 6">Multi-pass membrane protein</topology>
    </subcellularLocation>
</comment>
<dbReference type="InterPro" id="IPR001727">
    <property type="entry name" value="GDT1-like"/>
</dbReference>
<sequence length="192" mass="20241">MEAIITSTAVVALAEIGDKTMLLAIVLATRFRKPLPIVFGILVATLANHGIAAFVGQSVASLLEGPWFRYAVGASFIAMALWTLVPDKLDDDEQPKAPRFGAFLTTTIAFFIVEIGDKTQVATIALGAQFQSVLLVTLGTTLGMMLANVPAVYFGNAIVERVSLKAVRIIAALLFLAIGLWVIAAAALPGIS</sequence>
<feature type="transmembrane region" description="Helical" evidence="6">
    <location>
        <begin position="35"/>
        <end position="55"/>
    </location>
</feature>
<feature type="transmembrane region" description="Helical" evidence="6">
    <location>
        <begin position="97"/>
        <end position="113"/>
    </location>
</feature>
<keyword evidence="5 6" id="KW-0472">Membrane</keyword>
<comment type="caution">
    <text evidence="7">The sequence shown here is derived from an EMBL/GenBank/DDBJ whole genome shotgun (WGS) entry which is preliminary data.</text>
</comment>
<dbReference type="Proteomes" id="UP000776651">
    <property type="component" value="Unassembled WGS sequence"/>
</dbReference>
<keyword evidence="3 6" id="KW-0812">Transmembrane</keyword>
<accession>A0ABS7JCL2</accession>
<evidence type="ECO:0000256" key="5">
    <source>
        <dbReference type="ARBA" id="ARBA00023136"/>
    </source>
</evidence>
<evidence type="ECO:0000256" key="6">
    <source>
        <dbReference type="RuleBase" id="RU365102"/>
    </source>
</evidence>
<evidence type="ECO:0000256" key="3">
    <source>
        <dbReference type="ARBA" id="ARBA00022692"/>
    </source>
</evidence>
<evidence type="ECO:0000256" key="1">
    <source>
        <dbReference type="ARBA" id="ARBA00004141"/>
    </source>
</evidence>
<organism evidence="7 8">
    <name type="scientific">Qipengyuania pacifica</name>
    <dbReference type="NCBI Taxonomy" id="2860199"/>
    <lineage>
        <taxon>Bacteria</taxon>
        <taxon>Pseudomonadati</taxon>
        <taxon>Pseudomonadota</taxon>
        <taxon>Alphaproteobacteria</taxon>
        <taxon>Sphingomonadales</taxon>
        <taxon>Erythrobacteraceae</taxon>
        <taxon>Qipengyuania</taxon>
    </lineage>
</organism>
<evidence type="ECO:0000313" key="7">
    <source>
        <dbReference type="EMBL" id="MBX7487765.1"/>
    </source>
</evidence>
<feature type="transmembrane region" description="Helical" evidence="6">
    <location>
        <begin position="133"/>
        <end position="154"/>
    </location>
</feature>
<proteinExistence type="inferred from homology"/>
<evidence type="ECO:0000313" key="8">
    <source>
        <dbReference type="Proteomes" id="UP000776651"/>
    </source>
</evidence>
<keyword evidence="4 6" id="KW-1133">Transmembrane helix</keyword>
<dbReference type="RefSeq" id="WP_103024465.1">
    <property type="nucleotide sequence ID" value="NZ_JAIGNQ010000001.1"/>
</dbReference>
<feature type="transmembrane region" description="Helical" evidence="6">
    <location>
        <begin position="67"/>
        <end position="85"/>
    </location>
</feature>
<gene>
    <name evidence="7" type="ORF">K3177_04485</name>
</gene>
<evidence type="ECO:0000256" key="4">
    <source>
        <dbReference type="ARBA" id="ARBA00022989"/>
    </source>
</evidence>